<dbReference type="GO" id="GO:0005886">
    <property type="term" value="C:plasma membrane"/>
    <property type="evidence" value="ECO:0007669"/>
    <property type="project" value="UniProtKB-SubCell"/>
</dbReference>
<dbReference type="OrthoDB" id="4045at2"/>
<keyword evidence="10" id="KW-1185">Reference proteome</keyword>
<protein>
    <recommendedName>
        <fullName evidence="8">MotA/TolQ/ExbB proton channel domain-containing protein</fullName>
    </recommendedName>
</protein>
<feature type="transmembrane region" description="Helical" evidence="7">
    <location>
        <begin position="104"/>
        <end position="127"/>
    </location>
</feature>
<feature type="transmembrane region" description="Helical" evidence="7">
    <location>
        <begin position="147"/>
        <end position="169"/>
    </location>
</feature>
<dbReference type="InterPro" id="IPR002898">
    <property type="entry name" value="MotA_ExbB_proton_chnl"/>
</dbReference>
<dbReference type="InterPro" id="IPR050790">
    <property type="entry name" value="ExbB/TolQ_transport"/>
</dbReference>
<dbReference type="GO" id="GO:0017038">
    <property type="term" value="P:protein import"/>
    <property type="evidence" value="ECO:0007669"/>
    <property type="project" value="TreeGrafter"/>
</dbReference>
<name>N8ZU33_ACIVR</name>
<organism evidence="9 10">
    <name type="scientific">Acinetobacter venetianus (strain ATCC 31012 / DSM 23050 / BCRC 14357 / CCUG 45561 / CIP 110063 / KCTC 2702 / LMG 19082 / RAG-1)</name>
    <dbReference type="NCBI Taxonomy" id="1191460"/>
    <lineage>
        <taxon>Bacteria</taxon>
        <taxon>Pseudomonadati</taxon>
        <taxon>Pseudomonadota</taxon>
        <taxon>Gammaproteobacteria</taxon>
        <taxon>Moraxellales</taxon>
        <taxon>Moraxellaceae</taxon>
        <taxon>Acinetobacter</taxon>
    </lineage>
</organism>
<dbReference type="PANTHER" id="PTHR30625:SF11">
    <property type="entry name" value="MOTA_TOLQ_EXBB PROTON CHANNEL DOMAIN-CONTAINING PROTEIN"/>
    <property type="match status" value="1"/>
</dbReference>
<reference evidence="9 10" key="1">
    <citation type="submission" date="2013-02" db="EMBL/GenBank/DDBJ databases">
        <title>The Genome Sequence of Acinetobacter venetianus CIP 110063.</title>
        <authorList>
            <consortium name="The Broad Institute Genome Sequencing Platform"/>
            <consortium name="The Broad Institute Genome Sequencing Center for Infectious Disease"/>
            <person name="Cerqueira G."/>
            <person name="Feldgarden M."/>
            <person name="Courvalin P."/>
            <person name="Perichon B."/>
            <person name="Grillot-Courvalin C."/>
            <person name="Clermont D."/>
            <person name="Rocha E."/>
            <person name="Yoon E.-J."/>
            <person name="Nemec A."/>
            <person name="Walker B."/>
            <person name="Young S.K."/>
            <person name="Zeng Q."/>
            <person name="Gargeya S."/>
            <person name="Fitzgerald M."/>
            <person name="Haas B."/>
            <person name="Abouelleil A."/>
            <person name="Alvarado L."/>
            <person name="Arachchi H.M."/>
            <person name="Berlin A.M."/>
            <person name="Chapman S.B."/>
            <person name="Dewar J."/>
            <person name="Goldberg J."/>
            <person name="Griggs A."/>
            <person name="Gujja S."/>
            <person name="Hansen M."/>
            <person name="Howarth C."/>
            <person name="Imamovic A."/>
            <person name="Larimer J."/>
            <person name="McCowan C."/>
            <person name="Murphy C."/>
            <person name="Neiman D."/>
            <person name="Pearson M."/>
            <person name="Priest M."/>
            <person name="Roberts A."/>
            <person name="Saif S."/>
            <person name="Shea T."/>
            <person name="Sisk P."/>
            <person name="Sykes S."/>
            <person name="Wortman J."/>
            <person name="Nusbaum C."/>
            <person name="Birren B."/>
        </authorList>
    </citation>
    <scope>NUCLEOTIDE SEQUENCE [LARGE SCALE GENOMIC DNA]</scope>
    <source>
        <strain evidence="10">ATCC 31012 / DSM 23050 / BCRC 14357 / CCUG 45561 / CIP 110063 / KCTC 2702 / LMG 19082 / RAG-1</strain>
    </source>
</reference>
<keyword evidence="4 7" id="KW-1133">Transmembrane helix</keyword>
<evidence type="ECO:0000256" key="6">
    <source>
        <dbReference type="RuleBase" id="RU004057"/>
    </source>
</evidence>
<keyword evidence="6" id="KW-0653">Protein transport</keyword>
<dbReference type="RefSeq" id="WP_004879905.1">
    <property type="nucleotide sequence ID" value="NZ_AKIQ01000016.1"/>
</dbReference>
<dbReference type="eggNOG" id="COG0811">
    <property type="taxonomic scope" value="Bacteria"/>
</dbReference>
<feature type="domain" description="MotA/TolQ/ExbB proton channel" evidence="8">
    <location>
        <begin position="64"/>
        <end position="184"/>
    </location>
</feature>
<evidence type="ECO:0000256" key="1">
    <source>
        <dbReference type="ARBA" id="ARBA00004651"/>
    </source>
</evidence>
<sequence length="209" mass="23113">MWELVKAGGWLMLPLILSSIFTVAITLERYLRLKRSQVLPQDLLVNGADLETLVAKLEQEQAMRSPLGRILKAGYDHRDQGEQFARAQMEAAASQEITHLEKNINFLGTLSAIAPLLGLLGTVLGIIESFLVIDVGSAGNASTMMPGISKALITTAVGMLIAIPAMIAYRYFQRVVHEYVAELEQQSTLFHAALFYKKVPHVQEHRRAS</sequence>
<evidence type="ECO:0000256" key="2">
    <source>
        <dbReference type="ARBA" id="ARBA00022475"/>
    </source>
</evidence>
<dbReference type="PANTHER" id="PTHR30625">
    <property type="entry name" value="PROTEIN TOLQ"/>
    <property type="match status" value="1"/>
</dbReference>
<dbReference type="PATRIC" id="fig|1191460.12.peg.2092"/>
<evidence type="ECO:0000259" key="8">
    <source>
        <dbReference type="Pfam" id="PF01618"/>
    </source>
</evidence>
<evidence type="ECO:0000256" key="7">
    <source>
        <dbReference type="SAM" id="Phobius"/>
    </source>
</evidence>
<comment type="caution">
    <text evidence="9">The sequence shown here is derived from an EMBL/GenBank/DDBJ whole genome shotgun (WGS) entry which is preliminary data.</text>
</comment>
<keyword evidence="3 7" id="KW-0812">Transmembrane</keyword>
<dbReference type="AlphaFoldDB" id="N8ZU33"/>
<comment type="subcellular location">
    <subcellularLocation>
        <location evidence="1">Cell membrane</location>
        <topology evidence="1">Multi-pass membrane protein</topology>
    </subcellularLocation>
    <subcellularLocation>
        <location evidence="6">Membrane</location>
        <topology evidence="6">Multi-pass membrane protein</topology>
    </subcellularLocation>
</comment>
<dbReference type="HOGENOM" id="CLU_053325_4_5_6"/>
<dbReference type="Pfam" id="PF01618">
    <property type="entry name" value="MotA_ExbB"/>
    <property type="match status" value="1"/>
</dbReference>
<evidence type="ECO:0000256" key="3">
    <source>
        <dbReference type="ARBA" id="ARBA00022692"/>
    </source>
</evidence>
<accession>N8ZU33</accession>
<dbReference type="EMBL" id="APPO01000013">
    <property type="protein sequence ID" value="ENV37294.1"/>
    <property type="molecule type" value="Genomic_DNA"/>
</dbReference>
<keyword evidence="6" id="KW-0813">Transport</keyword>
<proteinExistence type="inferred from homology"/>
<feature type="transmembrane region" description="Helical" evidence="7">
    <location>
        <begin position="12"/>
        <end position="31"/>
    </location>
</feature>
<evidence type="ECO:0000313" key="10">
    <source>
        <dbReference type="Proteomes" id="UP000018445"/>
    </source>
</evidence>
<evidence type="ECO:0000256" key="5">
    <source>
        <dbReference type="ARBA" id="ARBA00023136"/>
    </source>
</evidence>
<dbReference type="GeneID" id="58194964"/>
<gene>
    <name evidence="9" type="ORF">F959_02102</name>
</gene>
<keyword evidence="2" id="KW-1003">Cell membrane</keyword>
<comment type="similarity">
    <text evidence="6">Belongs to the exbB/tolQ family.</text>
</comment>
<evidence type="ECO:0000313" key="9">
    <source>
        <dbReference type="EMBL" id="ENV37294.1"/>
    </source>
</evidence>
<evidence type="ECO:0000256" key="4">
    <source>
        <dbReference type="ARBA" id="ARBA00022989"/>
    </source>
</evidence>
<keyword evidence="5 7" id="KW-0472">Membrane</keyword>
<dbReference type="Proteomes" id="UP000018445">
    <property type="component" value="Unassembled WGS sequence"/>
</dbReference>